<dbReference type="AlphaFoldDB" id="A0A562URD9"/>
<protein>
    <submittedName>
        <fullName evidence="2">Uncharacterized protein</fullName>
    </submittedName>
</protein>
<feature type="region of interest" description="Disordered" evidence="1">
    <location>
        <begin position="163"/>
        <end position="205"/>
    </location>
</feature>
<evidence type="ECO:0000313" key="2">
    <source>
        <dbReference type="EMBL" id="TWJ08195.1"/>
    </source>
</evidence>
<reference evidence="2 3" key="1">
    <citation type="journal article" date="2013" name="Stand. Genomic Sci.">
        <title>Genomic Encyclopedia of Type Strains, Phase I: The one thousand microbial genomes (KMG-I) project.</title>
        <authorList>
            <person name="Kyrpides N.C."/>
            <person name="Woyke T."/>
            <person name="Eisen J.A."/>
            <person name="Garrity G."/>
            <person name="Lilburn T.G."/>
            <person name="Beck B.J."/>
            <person name="Whitman W.B."/>
            <person name="Hugenholtz P."/>
            <person name="Klenk H.P."/>
        </authorList>
    </citation>
    <scope>NUCLEOTIDE SEQUENCE [LARGE SCALE GENOMIC DNA]</scope>
    <source>
        <strain evidence="2 3">DSM 45044</strain>
    </source>
</reference>
<sequence>MSGGNLSVRDLVALIAAARDAAGRVRDGVAGSVATGGEALDRLDAAGIGGSAAGAETMRAVELLGEALSEAEHLDGHLEKCRFIAMSAITGLYSNGTGGYQGNGESAGKSDAVSSGSAHIGDDVNAPGLPTHPFRQELAGSDEEDKSRLQRFGRRFVRAAGDLQKTGKDLSKSGTSQVASHDPHKYGQATVATDKGQPSISGPGSGDVQAVDIVSNAILLSAFAVEAVSRMIRKRNDGK</sequence>
<dbReference type="EMBL" id="VLLL01000008">
    <property type="protein sequence ID" value="TWJ08195.1"/>
    <property type="molecule type" value="Genomic_DNA"/>
</dbReference>
<name>A0A562URD9_9ACTN</name>
<proteinExistence type="predicted"/>
<comment type="caution">
    <text evidence="2">The sequence shown here is derived from an EMBL/GenBank/DDBJ whole genome shotgun (WGS) entry which is preliminary data.</text>
</comment>
<evidence type="ECO:0000313" key="3">
    <source>
        <dbReference type="Proteomes" id="UP000321617"/>
    </source>
</evidence>
<evidence type="ECO:0000256" key="1">
    <source>
        <dbReference type="SAM" id="MobiDB-lite"/>
    </source>
</evidence>
<organism evidence="2 3">
    <name type="scientific">Stackebrandtia albiflava</name>
    <dbReference type="NCBI Taxonomy" id="406432"/>
    <lineage>
        <taxon>Bacteria</taxon>
        <taxon>Bacillati</taxon>
        <taxon>Actinomycetota</taxon>
        <taxon>Actinomycetes</taxon>
        <taxon>Glycomycetales</taxon>
        <taxon>Glycomycetaceae</taxon>
        <taxon>Stackebrandtia</taxon>
    </lineage>
</organism>
<dbReference type="Proteomes" id="UP000321617">
    <property type="component" value="Unassembled WGS sequence"/>
</dbReference>
<feature type="region of interest" description="Disordered" evidence="1">
    <location>
        <begin position="104"/>
        <end position="146"/>
    </location>
</feature>
<accession>A0A562URD9</accession>
<keyword evidence="3" id="KW-1185">Reference proteome</keyword>
<gene>
    <name evidence="2" type="ORF">LX16_4416</name>
</gene>